<dbReference type="EMBL" id="JAFBEC010000010">
    <property type="protein sequence ID" value="MBM7634241.1"/>
    <property type="molecule type" value="Genomic_DNA"/>
</dbReference>
<dbReference type="Pfam" id="PF18818">
    <property type="entry name" value="MPTase-PolyVal"/>
    <property type="match status" value="1"/>
</dbReference>
<dbReference type="Proteomes" id="UP000741863">
    <property type="component" value="Unassembled WGS sequence"/>
</dbReference>
<organism evidence="3 4">
    <name type="scientific">Geomicrobium sediminis</name>
    <dbReference type="NCBI Taxonomy" id="1347788"/>
    <lineage>
        <taxon>Bacteria</taxon>
        <taxon>Bacillati</taxon>
        <taxon>Bacillota</taxon>
        <taxon>Bacilli</taxon>
        <taxon>Bacillales</taxon>
        <taxon>Geomicrobium</taxon>
    </lineage>
</organism>
<evidence type="ECO:0000313" key="3">
    <source>
        <dbReference type="EMBL" id="MBM7634241.1"/>
    </source>
</evidence>
<evidence type="ECO:0000259" key="2">
    <source>
        <dbReference type="Pfam" id="PF18818"/>
    </source>
</evidence>
<proteinExistence type="predicted"/>
<accession>A0ABS2PFW1</accession>
<sequence>MERYRGFNQLILGGGEWATFKQIKDEGGTIIKGSKAMKILIYKPITIKEDDSQQDEREENNEKIIPLVKAANVFNIEHQVEGLEPKRVIVHQHHSSINACEQLLNAYSDRPEVINGVQAAYSSQLDVVMMPDSGKFNTAEGYYATLFHELTHSTGHVNRLNRNLQNKFGSTAYAYEELIAEMGAALLCRTAQIDHKTIENTSAYIQSWLQKLQGDPQMLVRAASLAEKAYDYMNADSQLEVTMEDEVATHA</sequence>
<comment type="caution">
    <text evidence="3">The sequence shown here is derived from an EMBL/GenBank/DDBJ whole genome shotgun (WGS) entry which is preliminary data.</text>
</comment>
<reference evidence="3 4" key="1">
    <citation type="submission" date="2021-01" db="EMBL/GenBank/DDBJ databases">
        <title>Genomic Encyclopedia of Type Strains, Phase IV (KMG-IV): sequencing the most valuable type-strain genomes for metagenomic binning, comparative biology and taxonomic classification.</title>
        <authorList>
            <person name="Goeker M."/>
        </authorList>
    </citation>
    <scope>NUCLEOTIDE SEQUENCE [LARGE SCALE GENOMIC DNA]</scope>
    <source>
        <strain evidence="3 4">DSM 25540</strain>
    </source>
</reference>
<dbReference type="Pfam" id="PF08401">
    <property type="entry name" value="ArdcN"/>
    <property type="match status" value="1"/>
</dbReference>
<protein>
    <submittedName>
        <fullName evidence="3">Antirestriction protein ArdC</fullName>
    </submittedName>
</protein>
<evidence type="ECO:0000259" key="1">
    <source>
        <dbReference type="Pfam" id="PF08401"/>
    </source>
</evidence>
<feature type="domain" description="N-terminal" evidence="1">
    <location>
        <begin position="2"/>
        <end position="74"/>
    </location>
</feature>
<keyword evidence="4" id="KW-1185">Reference proteome</keyword>
<dbReference type="InterPro" id="IPR013610">
    <property type="entry name" value="ArdC_N"/>
</dbReference>
<gene>
    <name evidence="3" type="ORF">JOD17_003343</name>
</gene>
<dbReference type="InterPro" id="IPR041459">
    <property type="entry name" value="MPTase-PolyVal"/>
</dbReference>
<name>A0ABS2PFW1_9BACL</name>
<evidence type="ECO:0000313" key="4">
    <source>
        <dbReference type="Proteomes" id="UP000741863"/>
    </source>
</evidence>
<feature type="domain" description="Polyvalent protein metallopeptidase" evidence="2">
    <location>
        <begin position="114"/>
        <end position="224"/>
    </location>
</feature>